<keyword evidence="2" id="KW-0472">Membrane</keyword>
<dbReference type="InterPro" id="IPR036869">
    <property type="entry name" value="J_dom_sf"/>
</dbReference>
<feature type="transmembrane region" description="Helical" evidence="2">
    <location>
        <begin position="246"/>
        <end position="264"/>
    </location>
</feature>
<feature type="transmembrane region" description="Helical" evidence="2">
    <location>
        <begin position="305"/>
        <end position="323"/>
    </location>
</feature>
<name>A0A094WA87_9BACT</name>
<feature type="transmembrane region" description="Helical" evidence="2">
    <location>
        <begin position="329"/>
        <end position="349"/>
    </location>
</feature>
<dbReference type="SUPFAM" id="SSF46565">
    <property type="entry name" value="Chaperone J-domain"/>
    <property type="match status" value="1"/>
</dbReference>
<dbReference type="EMBL" id="JPGK01000006">
    <property type="protein sequence ID" value="KGA93445.1"/>
    <property type="molecule type" value="Genomic_DNA"/>
</dbReference>
<gene>
    <name evidence="4" type="ORF">LptCag_0058</name>
</gene>
<dbReference type="AlphaFoldDB" id="A0A094WA87"/>
<dbReference type="RefSeq" id="WP_036082730.1">
    <property type="nucleotide sequence ID" value="NZ_JPGK01000006.1"/>
</dbReference>
<feature type="domain" description="J" evidence="3">
    <location>
        <begin position="2"/>
        <end position="66"/>
    </location>
</feature>
<dbReference type="OrthoDB" id="9779889at2"/>
<accession>A0A094WA87</accession>
<protein>
    <submittedName>
        <fullName evidence="4">Chaperone protein DnaJ</fullName>
    </submittedName>
</protein>
<dbReference type="PANTHER" id="PTHR43096">
    <property type="entry name" value="DNAJ HOMOLOG 1, MITOCHONDRIAL-RELATED"/>
    <property type="match status" value="1"/>
</dbReference>
<proteinExistence type="predicted"/>
<dbReference type="PROSITE" id="PS50076">
    <property type="entry name" value="DNAJ_2"/>
    <property type="match status" value="1"/>
</dbReference>
<dbReference type="SMART" id="SM00271">
    <property type="entry name" value="DnaJ"/>
    <property type="match status" value="1"/>
</dbReference>
<dbReference type="Pfam" id="PF00226">
    <property type="entry name" value="DnaJ"/>
    <property type="match status" value="1"/>
</dbReference>
<keyword evidence="1" id="KW-0143">Chaperone</keyword>
<dbReference type="PATRIC" id="fig|178606.4.peg.1656"/>
<comment type="caution">
    <text evidence="4">The sequence shown here is derived from an EMBL/GenBank/DDBJ whole genome shotgun (WGS) entry which is preliminary data.</text>
</comment>
<dbReference type="Proteomes" id="UP000029452">
    <property type="component" value="Unassembled WGS sequence"/>
</dbReference>
<dbReference type="CDD" id="cd06257">
    <property type="entry name" value="DnaJ"/>
    <property type="match status" value="1"/>
</dbReference>
<dbReference type="Gene3D" id="1.10.287.110">
    <property type="entry name" value="DnaJ domain"/>
    <property type="match status" value="1"/>
</dbReference>
<dbReference type="GO" id="GO:0005737">
    <property type="term" value="C:cytoplasm"/>
    <property type="evidence" value="ECO:0007669"/>
    <property type="project" value="TreeGrafter"/>
</dbReference>
<dbReference type="PANTHER" id="PTHR43096:SF52">
    <property type="entry name" value="DNAJ HOMOLOG 1, MITOCHONDRIAL-RELATED"/>
    <property type="match status" value="1"/>
</dbReference>
<sequence length="367" mass="42718">MTYYETLGVKRTATIDEIKRAYRTTAKKWHPDLNKSPSARKKFLEIQEAYEVLSDSVRKENYDQILRMEESDSSSRDRVTWNDIEEEILRRTFSSQRKSSHPDSFSRWDAGRSDDNRRNYYFDKDFGQLVTKEFLASVSPFRILNIPEGLTPFFEKWVREANPSETVDRYIDRTGDAPEVLKDYFRLARGSETIEEFMERWIPVASRKRSPDKKDDRNEWSQKTGSDIDNETRNYLDYWMSVRKSSMLQTFLGIFLSLQVVWIINGLDRPDVPHAFAGALMYSGGFLLAGLVRGMVFRSIPGNKWAFMAFVIAFLLVRDMVLLKPYPLIVFQKALLESIALTIYGLVVFENNRVTKIAGGLREEHSA</sequence>
<evidence type="ECO:0000259" key="3">
    <source>
        <dbReference type="PROSITE" id="PS50076"/>
    </source>
</evidence>
<organism evidence="4 5">
    <name type="scientific">Leptospirillum ferriphilum</name>
    <dbReference type="NCBI Taxonomy" id="178606"/>
    <lineage>
        <taxon>Bacteria</taxon>
        <taxon>Pseudomonadati</taxon>
        <taxon>Nitrospirota</taxon>
        <taxon>Nitrospiria</taxon>
        <taxon>Nitrospirales</taxon>
        <taxon>Nitrospiraceae</taxon>
        <taxon>Leptospirillum</taxon>
    </lineage>
</organism>
<evidence type="ECO:0000256" key="2">
    <source>
        <dbReference type="SAM" id="Phobius"/>
    </source>
</evidence>
<keyword evidence="2" id="KW-1133">Transmembrane helix</keyword>
<evidence type="ECO:0000313" key="4">
    <source>
        <dbReference type="EMBL" id="KGA93445.1"/>
    </source>
</evidence>
<keyword evidence="2" id="KW-0812">Transmembrane</keyword>
<reference evidence="4 5" key="1">
    <citation type="submission" date="2014-06" db="EMBL/GenBank/DDBJ databases">
        <title>Draft genome sequence of iron oxidizing acidophile Leptospirillum ferriphilum DSM14647.</title>
        <authorList>
            <person name="Cardenas J.P."/>
            <person name="Lazcano M."/>
            <person name="Ossandon F.J."/>
            <person name="Corbett M."/>
            <person name="Holmes D.S."/>
            <person name="Watkin E."/>
        </authorList>
    </citation>
    <scope>NUCLEOTIDE SEQUENCE [LARGE SCALE GENOMIC DNA]</scope>
    <source>
        <strain evidence="4 5">DSM 14647</strain>
    </source>
</reference>
<dbReference type="PRINTS" id="PR00625">
    <property type="entry name" value="JDOMAIN"/>
</dbReference>
<feature type="transmembrane region" description="Helical" evidence="2">
    <location>
        <begin position="276"/>
        <end position="293"/>
    </location>
</feature>
<evidence type="ECO:0000313" key="5">
    <source>
        <dbReference type="Proteomes" id="UP000029452"/>
    </source>
</evidence>
<evidence type="ECO:0000256" key="1">
    <source>
        <dbReference type="ARBA" id="ARBA00023186"/>
    </source>
</evidence>
<dbReference type="GO" id="GO:0042026">
    <property type="term" value="P:protein refolding"/>
    <property type="evidence" value="ECO:0007669"/>
    <property type="project" value="TreeGrafter"/>
</dbReference>
<dbReference type="GO" id="GO:0051082">
    <property type="term" value="F:unfolded protein binding"/>
    <property type="evidence" value="ECO:0007669"/>
    <property type="project" value="TreeGrafter"/>
</dbReference>
<dbReference type="InterPro" id="IPR001623">
    <property type="entry name" value="DnaJ_domain"/>
</dbReference>